<dbReference type="InterPro" id="IPR025474">
    <property type="entry name" value="DUF4325"/>
</dbReference>
<evidence type="ECO:0000259" key="1">
    <source>
        <dbReference type="Pfam" id="PF14213"/>
    </source>
</evidence>
<dbReference type="Gene3D" id="1.10.10.10">
    <property type="entry name" value="Winged helix-like DNA-binding domain superfamily/Winged helix DNA-binding domain"/>
    <property type="match status" value="1"/>
</dbReference>
<reference evidence="2 3" key="1">
    <citation type="journal article" date="2016" name="Nat. Commun.">
        <title>Thousands of microbial genomes shed light on interconnected biogeochemical processes in an aquifer system.</title>
        <authorList>
            <person name="Anantharaman K."/>
            <person name="Brown C.T."/>
            <person name="Hug L.A."/>
            <person name="Sharon I."/>
            <person name="Castelle C.J."/>
            <person name="Probst A.J."/>
            <person name="Thomas B.C."/>
            <person name="Singh A."/>
            <person name="Wilkins M.J."/>
            <person name="Karaoz U."/>
            <person name="Brodie E.L."/>
            <person name="Williams K.H."/>
            <person name="Hubbard S.S."/>
            <person name="Banfield J.F."/>
        </authorList>
    </citation>
    <scope>NUCLEOTIDE SEQUENCE [LARGE SCALE GENOMIC DNA]</scope>
</reference>
<comment type="caution">
    <text evidence="2">The sequence shown here is derived from an EMBL/GenBank/DDBJ whole genome shotgun (WGS) entry which is preliminary data.</text>
</comment>
<dbReference type="Gene3D" id="3.30.565.10">
    <property type="entry name" value="Histidine kinase-like ATPase, C-terminal domain"/>
    <property type="match status" value="1"/>
</dbReference>
<evidence type="ECO:0000313" key="2">
    <source>
        <dbReference type="EMBL" id="OGY41876.1"/>
    </source>
</evidence>
<feature type="domain" description="DUF4325" evidence="1">
    <location>
        <begin position="274"/>
        <end position="328"/>
    </location>
</feature>
<dbReference type="Proteomes" id="UP000176498">
    <property type="component" value="Unassembled WGS sequence"/>
</dbReference>
<name>A0A1G1XQI9_9BACT</name>
<dbReference type="AlphaFoldDB" id="A0A1G1XQI9"/>
<dbReference type="InterPro" id="IPR036890">
    <property type="entry name" value="HATPase_C_sf"/>
</dbReference>
<gene>
    <name evidence="2" type="ORF">A2Y82_05475</name>
</gene>
<accession>A0A1G1XQI9</accession>
<sequence length="339" mass="38450">MDKNHAKVRDFILNQIENHSSDIASHVAMEFGFSRQRAHKYIAREVKNGNIIKIGQTKGTRYFLAGGRHIEFVEKINPGLEEDKIWSKYIKPMILRFPDNIQRICAYGFTEIFNNAIDHSAGTTIFTDVEIKDNILTIQIMDNGIGIFKKIQTALKLDSLKESILHLSKGKFTTDPTNHTGEGIFFTSRMFDSFSILSSDMFYTFQNEDWFLSPEKNENFGQGTLIKMVISLDSKKTPKEIFDQYADMEIGFGKTIVAVALSADPNDPHVSRSQAKRLLMGLEKFSTIVLDFKGVSSVGQAFVDEVFRVFKNEHPGITILFVHANDEVESMIKRGLSTK</sequence>
<dbReference type="Pfam" id="PF14213">
    <property type="entry name" value="DUF4325"/>
    <property type="match status" value="1"/>
</dbReference>
<proteinExistence type="predicted"/>
<protein>
    <recommendedName>
        <fullName evidence="1">DUF4325 domain-containing protein</fullName>
    </recommendedName>
</protein>
<evidence type="ECO:0000313" key="3">
    <source>
        <dbReference type="Proteomes" id="UP000176498"/>
    </source>
</evidence>
<dbReference type="EMBL" id="MHHZ01000012">
    <property type="protein sequence ID" value="OGY41876.1"/>
    <property type="molecule type" value="Genomic_DNA"/>
</dbReference>
<organism evidence="2 3">
    <name type="scientific">Candidatus Buchananbacteria bacterium RBG_13_36_9</name>
    <dbReference type="NCBI Taxonomy" id="1797530"/>
    <lineage>
        <taxon>Bacteria</taxon>
        <taxon>Candidatus Buchananiibacteriota</taxon>
    </lineage>
</organism>
<dbReference type="SUPFAM" id="SSF55874">
    <property type="entry name" value="ATPase domain of HSP90 chaperone/DNA topoisomerase II/histidine kinase"/>
    <property type="match status" value="1"/>
</dbReference>
<dbReference type="InterPro" id="IPR036388">
    <property type="entry name" value="WH-like_DNA-bd_sf"/>
</dbReference>